<dbReference type="SUPFAM" id="SSF56601">
    <property type="entry name" value="beta-lactamase/transpeptidase-like"/>
    <property type="match status" value="1"/>
</dbReference>
<dbReference type="Proteomes" id="UP000056209">
    <property type="component" value="Unassembled WGS sequence"/>
</dbReference>
<evidence type="ECO:0000256" key="1">
    <source>
        <dbReference type="SAM" id="SignalP"/>
    </source>
</evidence>
<evidence type="ECO:0000259" key="2">
    <source>
        <dbReference type="Pfam" id="PF13354"/>
    </source>
</evidence>
<dbReference type="InterPro" id="IPR012338">
    <property type="entry name" value="Beta-lactam/transpept-like"/>
</dbReference>
<dbReference type="PANTHER" id="PTHR35333:SF5">
    <property type="entry name" value="CONSERVED LIPOPROTEIN LPQF-RELATED"/>
    <property type="match status" value="1"/>
</dbReference>
<proteinExistence type="predicted"/>
<feature type="signal peptide" evidence="1">
    <location>
        <begin position="1"/>
        <end position="19"/>
    </location>
</feature>
<dbReference type="Gene3D" id="3.40.710.10">
    <property type="entry name" value="DD-peptidase/beta-lactamase superfamily"/>
    <property type="match status" value="1"/>
</dbReference>
<gene>
    <name evidence="3" type="ORF">DEIGR_102819</name>
</gene>
<evidence type="ECO:0000313" key="3">
    <source>
        <dbReference type="EMBL" id="GAQ22792.1"/>
    </source>
</evidence>
<dbReference type="GO" id="GO:0046677">
    <property type="term" value="P:response to antibiotic"/>
    <property type="evidence" value="ECO:0007669"/>
    <property type="project" value="InterPro"/>
</dbReference>
<keyword evidence="1" id="KW-0732">Signal</keyword>
<organism evidence="3 4">
    <name type="scientific">Deinococcus grandis</name>
    <dbReference type="NCBI Taxonomy" id="57498"/>
    <lineage>
        <taxon>Bacteria</taxon>
        <taxon>Thermotogati</taxon>
        <taxon>Deinococcota</taxon>
        <taxon>Deinococci</taxon>
        <taxon>Deinococcales</taxon>
        <taxon>Deinococcaceae</taxon>
        <taxon>Deinococcus</taxon>
    </lineage>
</organism>
<name>A0A100HLE4_9DEIO</name>
<dbReference type="RefSeq" id="WP_058978138.1">
    <property type="nucleotide sequence ID" value="NZ_BCMS01000001.1"/>
</dbReference>
<evidence type="ECO:0000313" key="4">
    <source>
        <dbReference type="Proteomes" id="UP000056209"/>
    </source>
</evidence>
<dbReference type="InterPro" id="IPR045155">
    <property type="entry name" value="Beta-lactam_cat"/>
</dbReference>
<feature type="chain" id="PRO_5007086624" evidence="1">
    <location>
        <begin position="20"/>
        <end position="492"/>
    </location>
</feature>
<dbReference type="GO" id="GO:0030655">
    <property type="term" value="P:beta-lactam antibiotic catabolic process"/>
    <property type="evidence" value="ECO:0007669"/>
    <property type="project" value="InterPro"/>
</dbReference>
<sequence>MRPLTAALIVLTAALPAQAQTPTQTPSNPAAAVTRLFSGPVQSAWLAPSFLAALPADGLQAALDGLTAQLGAFVRTEARGDLLVAVFERGDLNVLAALDDQGRFTGLRFTPLLATAQAPGVGSPREVLTRIFSGPFDVSLFAPSFLAAVPEAQLRALLADVTAQFGALKDVQIGAQMAALIFERGQLNVTQFSLDDQGRVTGLLLTPPPPVFTSLDEARAAFAALPGQVSLLVQEVGARTPAAALNVTRPLAVGSTFKLAILAELQAQVSAGQKQWTDEVTLTDADRSLPSGTLQDAPTGSRYTLRDLAARMIAQSDNTATDLLLGVVGRAGVEARFGQRPFPSTREAFALKNPANAALLAGYRAAVLNVPARRAVLDRARMAPLPAAADFAGGGTLARDVEWFATPATLCRLMNEVAALKETQLNPGVADPARFRSVSYKGGSEPGVLNLTTQVTTLTGRTYCVSATWNAPGPLQEDAFIGLYGATLDLLR</sequence>
<dbReference type="PANTHER" id="PTHR35333">
    <property type="entry name" value="BETA-LACTAMASE"/>
    <property type="match status" value="1"/>
</dbReference>
<protein>
    <submittedName>
        <fullName evidence="3">Beta lactamase-related protein</fullName>
    </submittedName>
</protein>
<keyword evidence="4" id="KW-1185">Reference proteome</keyword>
<feature type="domain" description="Beta-lactamase class A catalytic" evidence="2">
    <location>
        <begin position="243"/>
        <end position="356"/>
    </location>
</feature>
<accession>A0A100HLE4</accession>
<dbReference type="Pfam" id="PF13354">
    <property type="entry name" value="Beta-lactamase2"/>
    <property type="match status" value="1"/>
</dbReference>
<comment type="caution">
    <text evidence="3">The sequence shown here is derived from an EMBL/GenBank/DDBJ whole genome shotgun (WGS) entry which is preliminary data.</text>
</comment>
<dbReference type="InterPro" id="IPR000871">
    <property type="entry name" value="Beta-lactam_class-A"/>
</dbReference>
<reference evidence="4" key="1">
    <citation type="submission" date="2015-11" db="EMBL/GenBank/DDBJ databases">
        <title>Draft Genome Sequence of the Radioresistant Bacterium Deinococcus grandis, Isolated from Freshwater Fish in Japan.</title>
        <authorList>
            <person name="Satoh K."/>
            <person name="Onodera T."/>
            <person name="Omoso K."/>
            <person name="Takeda-Yano K."/>
            <person name="Katayama T."/>
            <person name="Oono Y."/>
            <person name="Narumi I."/>
        </authorList>
    </citation>
    <scope>NUCLEOTIDE SEQUENCE [LARGE SCALE GENOMIC DNA]</scope>
    <source>
        <strain evidence="4">ATCC 43672</strain>
    </source>
</reference>
<dbReference type="OrthoDB" id="9775096at2"/>
<dbReference type="EMBL" id="BCMS01000001">
    <property type="protein sequence ID" value="GAQ22792.1"/>
    <property type="molecule type" value="Genomic_DNA"/>
</dbReference>
<dbReference type="AlphaFoldDB" id="A0A100HLE4"/>
<dbReference type="GO" id="GO:0008800">
    <property type="term" value="F:beta-lactamase activity"/>
    <property type="evidence" value="ECO:0007669"/>
    <property type="project" value="InterPro"/>
</dbReference>